<dbReference type="Gene3D" id="3.50.50.60">
    <property type="entry name" value="FAD/NAD(P)-binding domain"/>
    <property type="match status" value="2"/>
</dbReference>
<dbReference type="InterPro" id="IPR036188">
    <property type="entry name" value="FAD/NAD-bd_sf"/>
</dbReference>
<accession>A0A5D4GSR7</accession>
<evidence type="ECO:0000259" key="3">
    <source>
        <dbReference type="Pfam" id="PF01266"/>
    </source>
</evidence>
<dbReference type="Pfam" id="PF01266">
    <property type="entry name" value="DAO"/>
    <property type="match status" value="1"/>
</dbReference>
<proteinExistence type="inferred from homology"/>
<organism evidence="4 5">
    <name type="scientific">Neoaquamicrobium microcysteis</name>
    <dbReference type="NCBI Taxonomy" id="2682781"/>
    <lineage>
        <taxon>Bacteria</taxon>
        <taxon>Pseudomonadati</taxon>
        <taxon>Pseudomonadota</taxon>
        <taxon>Alphaproteobacteria</taxon>
        <taxon>Hyphomicrobiales</taxon>
        <taxon>Phyllobacteriaceae</taxon>
        <taxon>Neoaquamicrobium</taxon>
    </lineage>
</organism>
<dbReference type="PANTHER" id="PTHR13847">
    <property type="entry name" value="SARCOSINE DEHYDROGENASE-RELATED"/>
    <property type="match status" value="1"/>
</dbReference>
<dbReference type="SUPFAM" id="SSF51905">
    <property type="entry name" value="FAD/NAD(P)-binding domain"/>
    <property type="match status" value="1"/>
</dbReference>
<evidence type="ECO:0000256" key="1">
    <source>
        <dbReference type="ARBA" id="ARBA00009410"/>
    </source>
</evidence>
<evidence type="ECO:0000313" key="4">
    <source>
        <dbReference type="EMBL" id="TYR30943.1"/>
    </source>
</evidence>
<evidence type="ECO:0000256" key="2">
    <source>
        <dbReference type="ARBA" id="ARBA00023002"/>
    </source>
</evidence>
<name>A0A5D4GSR7_9HYPH</name>
<dbReference type="Gene3D" id="3.30.9.10">
    <property type="entry name" value="D-Amino Acid Oxidase, subunit A, domain 2"/>
    <property type="match status" value="1"/>
</dbReference>
<comment type="caution">
    <text evidence="4">The sequence shown here is derived from an EMBL/GenBank/DDBJ whole genome shotgun (WGS) entry which is preliminary data.</text>
</comment>
<keyword evidence="5" id="KW-1185">Reference proteome</keyword>
<feature type="domain" description="FAD dependent oxidoreductase" evidence="3">
    <location>
        <begin position="3"/>
        <end position="400"/>
    </location>
</feature>
<protein>
    <submittedName>
        <fullName evidence="4">FAD-dependent oxidoreductase</fullName>
    </submittedName>
</protein>
<dbReference type="GO" id="GO:0005886">
    <property type="term" value="C:plasma membrane"/>
    <property type="evidence" value="ECO:0007669"/>
    <property type="project" value="TreeGrafter"/>
</dbReference>
<dbReference type="OrthoDB" id="9805337at2"/>
<dbReference type="GO" id="GO:0008718">
    <property type="term" value="F:D-amino-acid dehydrogenase activity"/>
    <property type="evidence" value="ECO:0007669"/>
    <property type="project" value="TreeGrafter"/>
</dbReference>
<dbReference type="PANTHER" id="PTHR13847:SF280">
    <property type="entry name" value="D-AMINO ACID DEHYDROGENASE"/>
    <property type="match status" value="1"/>
</dbReference>
<evidence type="ECO:0000313" key="5">
    <source>
        <dbReference type="Proteomes" id="UP000323258"/>
    </source>
</evidence>
<comment type="similarity">
    <text evidence="1">Belongs to the DadA oxidoreductase family.</text>
</comment>
<dbReference type="GO" id="GO:0005737">
    <property type="term" value="C:cytoplasm"/>
    <property type="evidence" value="ECO:0007669"/>
    <property type="project" value="TreeGrafter"/>
</dbReference>
<dbReference type="GO" id="GO:0055130">
    <property type="term" value="P:D-alanine catabolic process"/>
    <property type="evidence" value="ECO:0007669"/>
    <property type="project" value="TreeGrafter"/>
</dbReference>
<dbReference type="NCBIfam" id="NF001933">
    <property type="entry name" value="PRK00711.1"/>
    <property type="match status" value="1"/>
</dbReference>
<keyword evidence="2" id="KW-0560">Oxidoreductase</keyword>
<dbReference type="InterPro" id="IPR006076">
    <property type="entry name" value="FAD-dep_OxRdtase"/>
</dbReference>
<dbReference type="Proteomes" id="UP000323258">
    <property type="component" value="Unassembled WGS sequence"/>
</dbReference>
<sequence length="420" mass="44504">MHILVIGAGIVGTMTAYELHRDGHEVTVVDAAGNVAERASFANGGVVGASQVEPWAAPGMPLKLLSWLGRDDAPLLVRLSQLPNLPRWGLHFLKACSAEAYRDSTIASLRLAMLSIDRLEAIASEHNIAFSRAKGAMLKIYSDAEAFRKAGRLVEGLAGAGFPAQVVSRDEAVALEPALAGAGGTLAGAVSYPRDLAGLCRDFARAIAKLLQASGVTFRLNAKVDGFRTAPGRVEAVRIDGREEVYDAVVAATGSWTGGLLAPLGIRPMVIPTKGLSITVPARRWPGAITGAIMDTSRIFGLIRLGDSLRISGSAEITGFDDRPDPRRWRAIAANVVRLFPAMEDCLADGEPFVWAGLRPTTPDGRPVIGATPFANLYVNTGHGPQGWTGACGSARLLVDIIARRDPPVPPEPFALARFR</sequence>
<dbReference type="EMBL" id="VSZS01000065">
    <property type="protein sequence ID" value="TYR30943.1"/>
    <property type="molecule type" value="Genomic_DNA"/>
</dbReference>
<reference evidence="4 5" key="2">
    <citation type="submission" date="2019-09" db="EMBL/GenBank/DDBJ databases">
        <title>Mesorhizobium sp. MaA-C15 isolated from Microcystis aeruginosa.</title>
        <authorList>
            <person name="Jeong S.E."/>
            <person name="Jin H.M."/>
            <person name="Jeon C.O."/>
        </authorList>
    </citation>
    <scope>NUCLEOTIDE SEQUENCE [LARGE SCALE GENOMIC DNA]</scope>
    <source>
        <strain evidence="4 5">MaA-C15</strain>
    </source>
</reference>
<dbReference type="AlphaFoldDB" id="A0A5D4GSR7"/>
<dbReference type="RefSeq" id="WP_148915744.1">
    <property type="nucleotide sequence ID" value="NZ_VSZS01000065.1"/>
</dbReference>
<gene>
    <name evidence="4" type="ORF">FY036_15990</name>
</gene>
<reference evidence="4 5" key="1">
    <citation type="submission" date="2019-08" db="EMBL/GenBank/DDBJ databases">
        <authorList>
            <person name="Seo Y.L."/>
        </authorList>
    </citation>
    <scope>NUCLEOTIDE SEQUENCE [LARGE SCALE GENOMIC DNA]</scope>
    <source>
        <strain evidence="4 5">MaA-C15</strain>
    </source>
</reference>
<dbReference type="SUPFAM" id="SSF54373">
    <property type="entry name" value="FAD-linked reductases, C-terminal domain"/>
    <property type="match status" value="1"/>
</dbReference>